<reference evidence="2 3" key="1">
    <citation type="submission" date="2020-04" db="EMBL/GenBank/DDBJ databases">
        <title>Flammeovirga sp. SR4, a novel species isolated from seawater.</title>
        <authorList>
            <person name="Wang X."/>
        </authorList>
    </citation>
    <scope>NUCLEOTIDE SEQUENCE [LARGE SCALE GENOMIC DNA]</scope>
    <source>
        <strain evidence="2 3">SR4</strain>
    </source>
</reference>
<proteinExistence type="predicted"/>
<evidence type="ECO:0000313" key="2">
    <source>
        <dbReference type="EMBL" id="NLR93525.1"/>
    </source>
</evidence>
<dbReference type="RefSeq" id="WP_168884241.1">
    <property type="nucleotide sequence ID" value="NZ_JABAIL010000007.1"/>
</dbReference>
<dbReference type="EMBL" id="JABAIL010000007">
    <property type="protein sequence ID" value="NLR93525.1"/>
    <property type="molecule type" value="Genomic_DNA"/>
</dbReference>
<keyword evidence="1" id="KW-1133">Transmembrane helix</keyword>
<keyword evidence="3" id="KW-1185">Reference proteome</keyword>
<gene>
    <name evidence="2" type="ORF">HGP29_20170</name>
</gene>
<evidence type="ECO:0000313" key="3">
    <source>
        <dbReference type="Proteomes" id="UP000585050"/>
    </source>
</evidence>
<dbReference type="Proteomes" id="UP000585050">
    <property type="component" value="Unassembled WGS sequence"/>
</dbReference>
<evidence type="ECO:0000256" key="1">
    <source>
        <dbReference type="SAM" id="Phobius"/>
    </source>
</evidence>
<feature type="transmembrane region" description="Helical" evidence="1">
    <location>
        <begin position="64"/>
        <end position="87"/>
    </location>
</feature>
<sequence length="288" mass="31996">MNISKLHHFVLITLSVSYSAYVSGAFLAQHVNLWIAYLGSSTLSLLAHAYLVEGMTALKRKRLSPSLFVAIVLGGVIVSSDFLGIHVQANEKINSKFDQEISVLEKSLLDAQNMLLENSSKKNSWKSHSNASRIEKQIVKLEEQLSTKVNEKAAEMKAISGQTNHLQGLTIALFLLSALASWSTLEGSTMKTYPQTSNVSQSNYFQPEFKERVPLNEINLNTPTQESNIGFSFSKPQATQNGNYLERYPLLVRDIELDHLSISKLSEKHNVSTTTVKRVKAMVKIIAA</sequence>
<name>A0A7X8SNL0_9BACT</name>
<comment type="caution">
    <text evidence="2">The sequence shown here is derived from an EMBL/GenBank/DDBJ whole genome shotgun (WGS) entry which is preliminary data.</text>
</comment>
<dbReference type="AlphaFoldDB" id="A0A7X8SNL0"/>
<organism evidence="2 3">
    <name type="scientific">Flammeovirga agarivorans</name>
    <dbReference type="NCBI Taxonomy" id="2726742"/>
    <lineage>
        <taxon>Bacteria</taxon>
        <taxon>Pseudomonadati</taxon>
        <taxon>Bacteroidota</taxon>
        <taxon>Cytophagia</taxon>
        <taxon>Cytophagales</taxon>
        <taxon>Flammeovirgaceae</taxon>
        <taxon>Flammeovirga</taxon>
    </lineage>
</organism>
<accession>A0A7X8SNL0</accession>
<keyword evidence="1" id="KW-0812">Transmembrane</keyword>
<keyword evidence="1" id="KW-0472">Membrane</keyword>
<protein>
    <submittedName>
        <fullName evidence="2">Uncharacterized protein</fullName>
    </submittedName>
</protein>
<feature type="transmembrane region" description="Helical" evidence="1">
    <location>
        <begin position="34"/>
        <end position="52"/>
    </location>
</feature>